<dbReference type="PROSITE" id="PS50089">
    <property type="entry name" value="ZF_RING_2"/>
    <property type="match status" value="1"/>
</dbReference>
<feature type="domain" description="RING-type" evidence="9">
    <location>
        <begin position="966"/>
        <end position="996"/>
    </location>
</feature>
<evidence type="ECO:0000313" key="11">
    <source>
        <dbReference type="Proteomes" id="UP001189624"/>
    </source>
</evidence>
<keyword evidence="11" id="KW-1185">Reference proteome</keyword>
<gene>
    <name evidence="10" type="ORF">AYBTSS11_LOCUS4940</name>
</gene>
<dbReference type="PANTHER" id="PTHR47531">
    <property type="entry name" value="RING/U-BOX SUPERFAMILY PROTEIN"/>
    <property type="match status" value="1"/>
</dbReference>
<dbReference type="GO" id="GO:0016787">
    <property type="term" value="F:hydrolase activity"/>
    <property type="evidence" value="ECO:0007669"/>
    <property type="project" value="InterPro"/>
</dbReference>
<feature type="region of interest" description="Disordered" evidence="7">
    <location>
        <begin position="657"/>
        <end position="678"/>
    </location>
</feature>
<dbReference type="SMART" id="SM00184">
    <property type="entry name" value="RING"/>
    <property type="match status" value="1"/>
</dbReference>
<proteinExistence type="inferred from homology"/>
<evidence type="ECO:0000313" key="10">
    <source>
        <dbReference type="EMBL" id="CAJ1930866.1"/>
    </source>
</evidence>
<dbReference type="GO" id="GO:0071555">
    <property type="term" value="P:cell wall organization"/>
    <property type="evidence" value="ECO:0007669"/>
    <property type="project" value="UniProtKB-KW"/>
</dbReference>
<feature type="compositionally biased region" description="Low complexity" evidence="7">
    <location>
        <begin position="467"/>
        <end position="481"/>
    </location>
</feature>
<evidence type="ECO:0000256" key="4">
    <source>
        <dbReference type="ARBA" id="ARBA00022512"/>
    </source>
</evidence>
<sequence length="1024" mass="114243">MNRSFFRMESGGIRQWLNLLVCALLLLMAEASYVPITYLQNAVAKGAVCLDGSPPAYHFDRGSGTGINNWLVAFEGGGWCNNVTTCLSRKTNRLGSSKQMAKQIAFSGIMSNRQMFNPDFYNWNRIKVRYCDGSSFTGDVEAVNPVTKLHFRGARIFAAVMEDLLAKGMKNARNAIISGCSAGGLTSVLHCDSFRALLPRGARVKCLSDAGYFINARDVTGAYHIEQYFSQVVATHGSARNLPQSCTSRLSPKLCFFPQYLVSHITTPIFFVNAAYDSWQIKNILAPGVADPEGHWHSCKLDINNCSPDQLDLMQGFRTEFLRALTVLGNSSSKGMFIDSCYAHCQTEMQETWLRSDSPELKKTTIAKAVADWFYERMAFHQIDCPYPCNPTCHNRVFEPQDDHPGKNVTTKGTTNASAARKRNFPRLTKKAQWIELVCINRGIGGLLTLVLLHSFPEFLVVEMGSSGSKATSSSSSSGSFRKGRSKGHRGFPSYCLGTSSGSHDIDSDDQVCDQHKVNGDDATYTSGNGIDSDEGKTESFRKVKSNKSDEVPSNIDLEEWGHTASRTGSSSAHSSSNQSLNPSSRFLSRFSLVPGNISFRLSRTTSLGSSRPCPVSSTSLSIFNDEDELSLHRGPPGSLMNRNETQRRSDLQCHREEASNNLRPNAPALVSPGNLISNRPLSSVQDVVRDRNGTREGPDVNMFSPRIHTDTENIETRHTDRRNGAREPVERNVRFSRTLSVGRLRDRVLRRSTLSDFTFCPMQREREVRDAGQDNGRRVGDRDTRVSPSGRNASNSSTPRYPLPSTPSSLFGIQDFDVETSRSRETRYQDLLEHRSNFLERRRRIRSQVRALQRLGSRFENLSGHDRSCILSGQHRNGRCACRNNSRDTNSNDDTNARASISRIVMLAEALFEVLDEIHQQSVVLSSRPSVSSIGSVPAPNEVVESLPVKLYTKLHKHQEEPVQCYICLVEYEDGDSMRVLPCHHEFHTTCIDKWLKEIHSSLDPAKIIDGIPLHLKIELYMS</sequence>
<evidence type="ECO:0000259" key="9">
    <source>
        <dbReference type="PROSITE" id="PS50089"/>
    </source>
</evidence>
<dbReference type="FunFam" id="3.30.40.10:FF:000388">
    <property type="entry name" value="Putative RING zinc finger domain superfamily protein"/>
    <property type="match status" value="1"/>
</dbReference>
<keyword evidence="8" id="KW-0732">Signal</keyword>
<dbReference type="Gramene" id="rna-AYBTSS11_LOCUS4940">
    <property type="protein sequence ID" value="CAJ1930866.1"/>
    <property type="gene ID" value="gene-AYBTSS11_LOCUS4940"/>
</dbReference>
<feature type="chain" id="PRO_5041676009" description="RING-type domain-containing protein" evidence="8">
    <location>
        <begin position="32"/>
        <end position="1024"/>
    </location>
</feature>
<dbReference type="InterPro" id="IPR001841">
    <property type="entry name" value="Znf_RING"/>
</dbReference>
<name>A0AA86RV00_9FABA</name>
<comment type="function">
    <text evidence="1">Hydrolyzes acetyl esters in homogalacturonan regions of pectin. In type I primary cell wall, galacturonic acid residues of pectin can be acetylated at the O-2 and O-3 positions. Decreasing the degree of acetylation of pectin gels in vitro alters their physical properties.</text>
</comment>
<feature type="signal peptide" evidence="8">
    <location>
        <begin position="1"/>
        <end position="31"/>
    </location>
</feature>
<feature type="compositionally biased region" description="Basic and acidic residues" evidence="7">
    <location>
        <begin position="534"/>
        <end position="551"/>
    </location>
</feature>
<dbReference type="Proteomes" id="UP001189624">
    <property type="component" value="Chromosome 2"/>
</dbReference>
<evidence type="ECO:0000256" key="1">
    <source>
        <dbReference type="ARBA" id="ARBA00003534"/>
    </source>
</evidence>
<feature type="region of interest" description="Disordered" evidence="7">
    <location>
        <begin position="467"/>
        <end position="489"/>
    </location>
</feature>
<accession>A0AA86RV00</accession>
<keyword evidence="5" id="KW-0961">Cell wall biogenesis/degradation</keyword>
<evidence type="ECO:0000256" key="8">
    <source>
        <dbReference type="SAM" id="SignalP"/>
    </source>
</evidence>
<evidence type="ECO:0000256" key="6">
    <source>
        <dbReference type="PROSITE-ProRule" id="PRU00175"/>
    </source>
</evidence>
<keyword evidence="6" id="KW-0863">Zinc-finger</keyword>
<comment type="subcellular location">
    <subcellularLocation>
        <location evidence="2">Secreted</location>
        <location evidence="2">Cell wall</location>
    </subcellularLocation>
</comment>
<dbReference type="InterPro" id="IPR004963">
    <property type="entry name" value="PAE/NOTUM"/>
</dbReference>
<dbReference type="SUPFAM" id="SSF57850">
    <property type="entry name" value="RING/U-box"/>
    <property type="match status" value="1"/>
</dbReference>
<feature type="region of interest" description="Disordered" evidence="7">
    <location>
        <begin position="768"/>
        <end position="810"/>
    </location>
</feature>
<organism evidence="10 11">
    <name type="scientific">Sphenostylis stenocarpa</name>
    <dbReference type="NCBI Taxonomy" id="92480"/>
    <lineage>
        <taxon>Eukaryota</taxon>
        <taxon>Viridiplantae</taxon>
        <taxon>Streptophyta</taxon>
        <taxon>Embryophyta</taxon>
        <taxon>Tracheophyta</taxon>
        <taxon>Spermatophyta</taxon>
        <taxon>Magnoliopsida</taxon>
        <taxon>eudicotyledons</taxon>
        <taxon>Gunneridae</taxon>
        <taxon>Pentapetalae</taxon>
        <taxon>rosids</taxon>
        <taxon>fabids</taxon>
        <taxon>Fabales</taxon>
        <taxon>Fabaceae</taxon>
        <taxon>Papilionoideae</taxon>
        <taxon>50 kb inversion clade</taxon>
        <taxon>NPAAA clade</taxon>
        <taxon>indigoferoid/millettioid clade</taxon>
        <taxon>Phaseoleae</taxon>
        <taxon>Sphenostylis</taxon>
    </lineage>
</organism>
<feature type="compositionally biased region" description="Basic and acidic residues" evidence="7">
    <location>
        <begin position="768"/>
        <end position="786"/>
    </location>
</feature>
<keyword evidence="4" id="KW-0964">Secreted</keyword>
<comment type="similarity">
    <text evidence="3">Belongs to the pectinacetylesterase family.</text>
</comment>
<dbReference type="Pfam" id="PF13639">
    <property type="entry name" value="zf-RING_2"/>
    <property type="match status" value="1"/>
</dbReference>
<keyword evidence="6" id="KW-0862">Zinc</keyword>
<evidence type="ECO:0000256" key="3">
    <source>
        <dbReference type="ARBA" id="ARBA00005784"/>
    </source>
</evidence>
<evidence type="ECO:0000256" key="5">
    <source>
        <dbReference type="ARBA" id="ARBA00023316"/>
    </source>
</evidence>
<feature type="compositionally biased region" description="Polar residues" evidence="7">
    <location>
        <begin position="787"/>
        <end position="800"/>
    </location>
</feature>
<keyword evidence="4" id="KW-0134">Cell wall</keyword>
<dbReference type="Gene3D" id="3.30.40.10">
    <property type="entry name" value="Zinc/RING finger domain, C3HC4 (zinc finger)"/>
    <property type="match status" value="1"/>
</dbReference>
<keyword evidence="6" id="KW-0479">Metal-binding</keyword>
<feature type="region of interest" description="Disordered" evidence="7">
    <location>
        <begin position="520"/>
        <end position="584"/>
    </location>
</feature>
<dbReference type="AlphaFoldDB" id="A0AA86RV00"/>
<reference evidence="10" key="1">
    <citation type="submission" date="2023-10" db="EMBL/GenBank/DDBJ databases">
        <authorList>
            <person name="Domelevo Entfellner J.-B."/>
        </authorList>
    </citation>
    <scope>NUCLEOTIDE SEQUENCE</scope>
</reference>
<dbReference type="GO" id="GO:0008270">
    <property type="term" value="F:zinc ion binding"/>
    <property type="evidence" value="ECO:0007669"/>
    <property type="project" value="UniProtKB-KW"/>
</dbReference>
<dbReference type="PANTHER" id="PTHR47531:SF2">
    <property type="entry name" value="RING_U-BOX SUPERFAMILY PROTEIN"/>
    <property type="match status" value="1"/>
</dbReference>
<feature type="compositionally biased region" description="Low complexity" evidence="7">
    <location>
        <begin position="563"/>
        <end position="584"/>
    </location>
</feature>
<dbReference type="Pfam" id="PF03283">
    <property type="entry name" value="PAE"/>
    <property type="match status" value="1"/>
</dbReference>
<dbReference type="InterPro" id="IPR013083">
    <property type="entry name" value="Znf_RING/FYVE/PHD"/>
</dbReference>
<evidence type="ECO:0000256" key="7">
    <source>
        <dbReference type="SAM" id="MobiDB-lite"/>
    </source>
</evidence>
<protein>
    <recommendedName>
        <fullName evidence="9">RING-type domain-containing protein</fullName>
    </recommendedName>
</protein>
<evidence type="ECO:0000256" key="2">
    <source>
        <dbReference type="ARBA" id="ARBA00004191"/>
    </source>
</evidence>
<dbReference type="EMBL" id="OY731399">
    <property type="protein sequence ID" value="CAJ1930866.1"/>
    <property type="molecule type" value="Genomic_DNA"/>
</dbReference>